<evidence type="ECO:0000256" key="8">
    <source>
        <dbReference type="ARBA" id="ARBA00022723"/>
    </source>
</evidence>
<feature type="transmembrane region" description="Helical" evidence="18">
    <location>
        <begin position="387"/>
        <end position="403"/>
    </location>
</feature>
<dbReference type="SUPFAM" id="SSF52283">
    <property type="entry name" value="Formate/glycerate dehydrogenase catalytic domain-like"/>
    <property type="match status" value="1"/>
</dbReference>
<dbReference type="InterPro" id="IPR036909">
    <property type="entry name" value="Cyt_c-like_dom_sf"/>
</dbReference>
<feature type="transmembrane region" description="Helical" evidence="18">
    <location>
        <begin position="415"/>
        <end position="435"/>
    </location>
</feature>
<dbReference type="SUPFAM" id="SSF51735">
    <property type="entry name" value="NAD(P)-binding Rossmann-fold domains"/>
    <property type="match status" value="1"/>
</dbReference>
<dbReference type="GO" id="GO:0008750">
    <property type="term" value="F:proton-translocating NAD(P)+ transhydrogenase activity"/>
    <property type="evidence" value="ECO:0007669"/>
    <property type="project" value="UniProtKB-EC"/>
</dbReference>
<dbReference type="GO" id="GO:0046872">
    <property type="term" value="F:metal ion binding"/>
    <property type="evidence" value="ECO:0007669"/>
    <property type="project" value="UniProtKB-KW"/>
</dbReference>
<feature type="transmembrane region" description="Helical" evidence="18">
    <location>
        <begin position="697"/>
        <end position="715"/>
    </location>
</feature>
<organism evidence="20">
    <name type="scientific">Darwinula stevensoni</name>
    <dbReference type="NCBI Taxonomy" id="69355"/>
    <lineage>
        <taxon>Eukaryota</taxon>
        <taxon>Metazoa</taxon>
        <taxon>Ecdysozoa</taxon>
        <taxon>Arthropoda</taxon>
        <taxon>Crustacea</taxon>
        <taxon>Oligostraca</taxon>
        <taxon>Ostracoda</taxon>
        <taxon>Podocopa</taxon>
        <taxon>Podocopida</taxon>
        <taxon>Darwinulocopina</taxon>
        <taxon>Darwinuloidea</taxon>
        <taxon>Darwinulidae</taxon>
        <taxon>Darwinula</taxon>
    </lineage>
</organism>
<evidence type="ECO:0000256" key="15">
    <source>
        <dbReference type="ARBA" id="ARBA00023136"/>
    </source>
</evidence>
<keyword evidence="11" id="KW-1278">Translocase</keyword>
<keyword evidence="13 17" id="KW-0408">Iron</keyword>
<dbReference type="OrthoDB" id="6376727at2759"/>
<name>A0A7R9A4R5_9CRUS</name>
<evidence type="ECO:0000256" key="5">
    <source>
        <dbReference type="ARBA" id="ARBA00012943"/>
    </source>
</evidence>
<dbReference type="InterPro" id="IPR009056">
    <property type="entry name" value="Cyt_c-like_dom"/>
</dbReference>
<keyword evidence="7 18" id="KW-0812">Transmembrane</keyword>
<evidence type="ECO:0000256" key="3">
    <source>
        <dbReference type="ARBA" id="ARBA00005624"/>
    </source>
</evidence>
<evidence type="ECO:0000256" key="10">
    <source>
        <dbReference type="ARBA" id="ARBA00022857"/>
    </source>
</evidence>
<feature type="transmembrane region" description="Helical" evidence="18">
    <location>
        <begin position="581"/>
        <end position="603"/>
    </location>
</feature>
<dbReference type="GO" id="GO:0006740">
    <property type="term" value="P:NADPH regeneration"/>
    <property type="evidence" value="ECO:0007669"/>
    <property type="project" value="TreeGrafter"/>
</dbReference>
<keyword evidence="21" id="KW-1185">Reference proteome</keyword>
<dbReference type="EMBL" id="CAJPEV010001733">
    <property type="protein sequence ID" value="CAG0894095.1"/>
    <property type="molecule type" value="Genomic_DNA"/>
</dbReference>
<dbReference type="Gene3D" id="3.40.50.720">
    <property type="entry name" value="NAD(P)-binding Rossmann-like Domain"/>
    <property type="match status" value="3"/>
</dbReference>
<keyword evidence="10" id="KW-0521">NADP</keyword>
<dbReference type="EMBL" id="LR901250">
    <property type="protein sequence ID" value="CAD7248180.1"/>
    <property type="molecule type" value="Genomic_DNA"/>
</dbReference>
<evidence type="ECO:0000256" key="17">
    <source>
        <dbReference type="PROSITE-ProRule" id="PRU00433"/>
    </source>
</evidence>
<dbReference type="InterPro" id="IPR007698">
    <property type="entry name" value="AlaDH/PNT_NAD(H)-bd"/>
</dbReference>
<comment type="similarity">
    <text evidence="4">Belongs to the cytochrome c family.</text>
</comment>
<evidence type="ECO:0000256" key="11">
    <source>
        <dbReference type="ARBA" id="ARBA00022967"/>
    </source>
</evidence>
<evidence type="ECO:0000256" key="1">
    <source>
        <dbReference type="ARBA" id="ARBA00002555"/>
    </source>
</evidence>
<dbReference type="Gene3D" id="3.40.50.1220">
    <property type="entry name" value="TPP-binding domain"/>
    <property type="match status" value="1"/>
</dbReference>
<keyword evidence="9" id="KW-0547">Nucleotide-binding</keyword>
<dbReference type="Pfam" id="PF05222">
    <property type="entry name" value="AlaDh_PNT_N"/>
    <property type="match status" value="1"/>
</dbReference>
<keyword evidence="15 18" id="KW-0472">Membrane</keyword>
<evidence type="ECO:0000256" key="16">
    <source>
        <dbReference type="ARBA" id="ARBA00048202"/>
    </source>
</evidence>
<feature type="domain" description="Cytochrome c" evidence="19">
    <location>
        <begin position="16"/>
        <end position="140"/>
    </location>
</feature>
<dbReference type="PANTHER" id="PTHR10160">
    <property type="entry name" value="NAD(P) TRANSHYDROGENASE"/>
    <property type="match status" value="1"/>
</dbReference>
<sequence length="973" mass="103856">RAQVANDNVDFPNFTAQENQGKNLFLSPPVFDATSTRTSGGAGCNGCHGAPEFDIAPNSGNNGIIGSLAGGQDQTNTRAPSLRDLANISGTPNGPMMHTGVITTLQAAIGHYGNINANPNNARLDPKLKPNGIGVIKETKEYEKRVALTPDVCKTLIGKGFECLVEDGAGTASFLTNQSYSDAGATITVKKTISTSCDIILKVNPFTKEEIDGLDKKATCISLMYAQTQPEIIAALAAKGCSAFSVDAIPQNGCAEFKKQQEVLNKHFSEADLVITTALIPGRKAPVLISEEQVSKMKNGAVIVDMAVEQGGNCACSEYGKIVVKNGVTIVGEPNIPSMLPLNASDLFAKNVLDFITHLATKDGFKWELDEEITKGSLMVHNEHIEMVYIVILSIFVGVELIEKVPAVLHTPLMSGANAIHGVVIVGAIIVMLHIDVNNTFGMVLGFLAVILGTLNVVGGFVVTDRMLEMFGSVTFVVGLKMLSHPDSARKGNLVAAFGMLIAILATIFLYGHHGDDYSTKLIWIFGGIAIGTIAGWITAMRVEMTKMPELVCLFNGMGGACAALIGLMEYGANVGNTMSLATIVAGMIIGSISFSGSIVAFLKLNGTMNKPIRLPYYNIINSIVMVGVAAMAVWVVMTGQPESMAYALFGVAVIYGLLFVFPIGGADMPVVISLLNSFTGLAAAFGGFLYDNQVMLTGGILVGSAGTILTLAMCKAMNRPLSNVIFGAFGGGAGGASQEIDGSIKDISIYDTAVLCNYANKVVIVPGYGLAVAQAQHIIHELEKTLEANGVEVKYAIHPVAGRMPGHMNVLLAESNVAYEKLVEMDDINPEFPNTDVVIVVGANDVVNPAAKTDPSSPIYGMPILDVESAKHIIVNKRSMNAGYAGIDNHLFYNPKTSMLFGDAKDVLTKLVAELKAIFIRIGSKAHFCTQFAIDGYRIFYRIIYEIFFIYKRKFFYDDRVRIAQLRPDSFG</sequence>
<dbReference type="GO" id="GO:0020037">
    <property type="term" value="F:heme binding"/>
    <property type="evidence" value="ECO:0007669"/>
    <property type="project" value="InterPro"/>
</dbReference>
<feature type="transmembrane region" description="Helical" evidence="18">
    <location>
        <begin position="522"/>
        <end position="539"/>
    </location>
</feature>
<evidence type="ECO:0000256" key="14">
    <source>
        <dbReference type="ARBA" id="ARBA00023027"/>
    </source>
</evidence>
<protein>
    <recommendedName>
        <fullName evidence="5">proton-translocating NAD(P)(+) transhydrogenase</fullName>
        <ecNumber evidence="5">7.1.1.1</ecNumber>
    </recommendedName>
</protein>
<dbReference type="PROSITE" id="PS51007">
    <property type="entry name" value="CYTC"/>
    <property type="match status" value="1"/>
</dbReference>
<reference evidence="20" key="1">
    <citation type="submission" date="2020-11" db="EMBL/GenBank/DDBJ databases">
        <authorList>
            <person name="Tran Van P."/>
        </authorList>
    </citation>
    <scope>NUCLEOTIDE SEQUENCE</scope>
</reference>
<comment type="similarity">
    <text evidence="3">In the N-terminal section; belongs to the AlaDH/PNT family.</text>
</comment>
<dbReference type="InterPro" id="IPR034300">
    <property type="entry name" value="PNTB-like"/>
</dbReference>
<evidence type="ECO:0000313" key="21">
    <source>
        <dbReference type="Proteomes" id="UP000677054"/>
    </source>
</evidence>
<evidence type="ECO:0000256" key="13">
    <source>
        <dbReference type="ARBA" id="ARBA00023004"/>
    </source>
</evidence>
<evidence type="ECO:0000256" key="9">
    <source>
        <dbReference type="ARBA" id="ARBA00022741"/>
    </source>
</evidence>
<dbReference type="InterPro" id="IPR029035">
    <property type="entry name" value="DHS-like_NAD/FAD-binding_dom"/>
</dbReference>
<feature type="transmembrane region" description="Helical" evidence="18">
    <location>
        <begin position="615"/>
        <end position="638"/>
    </location>
</feature>
<dbReference type="Proteomes" id="UP000677054">
    <property type="component" value="Unassembled WGS sequence"/>
</dbReference>
<evidence type="ECO:0000256" key="7">
    <source>
        <dbReference type="ARBA" id="ARBA00022692"/>
    </source>
</evidence>
<comment type="subcellular location">
    <subcellularLocation>
        <location evidence="2">Membrane</location>
        <topology evidence="2">Multi-pass membrane protein</topology>
    </subcellularLocation>
</comment>
<keyword evidence="14" id="KW-0520">NAD</keyword>
<evidence type="ECO:0000256" key="12">
    <source>
        <dbReference type="ARBA" id="ARBA00022989"/>
    </source>
</evidence>
<dbReference type="InterPro" id="IPR036291">
    <property type="entry name" value="NAD(P)-bd_dom_sf"/>
</dbReference>
<keyword evidence="12 18" id="KW-1133">Transmembrane helix</keyword>
<dbReference type="SMART" id="SM01003">
    <property type="entry name" value="AlaDh_PNT_N"/>
    <property type="match status" value="1"/>
</dbReference>
<evidence type="ECO:0000256" key="2">
    <source>
        <dbReference type="ARBA" id="ARBA00004141"/>
    </source>
</evidence>
<evidence type="ECO:0000256" key="18">
    <source>
        <dbReference type="SAM" id="Phobius"/>
    </source>
</evidence>
<dbReference type="GO" id="GO:0050661">
    <property type="term" value="F:NADP binding"/>
    <property type="evidence" value="ECO:0007669"/>
    <property type="project" value="TreeGrafter"/>
</dbReference>
<feature type="non-terminal residue" evidence="20">
    <location>
        <position position="1"/>
    </location>
</feature>
<gene>
    <name evidence="20" type="ORF">DSTB1V02_LOCUS8000</name>
</gene>
<dbReference type="SUPFAM" id="SSF52467">
    <property type="entry name" value="DHS-like NAD/FAD-binding domain"/>
    <property type="match status" value="1"/>
</dbReference>
<comment type="function">
    <text evidence="1">Electron carrier protein. The oxidized form of the cytochrome c heme group can accept an electron from the heme group of the cytochrome c1 subunit of cytochrome reductase. Cytochrome c then transfers this electron to the cytochrome oxidase complex, the final protein carrier in the mitochondrial electron-transport chain.</text>
</comment>
<comment type="catalytic activity">
    <reaction evidence="16">
        <text>NAD(+) + NADPH + H(+)(in) = NADH + NADP(+) + H(+)(out)</text>
        <dbReference type="Rhea" id="RHEA:47992"/>
        <dbReference type="ChEBI" id="CHEBI:15378"/>
        <dbReference type="ChEBI" id="CHEBI:57540"/>
        <dbReference type="ChEBI" id="CHEBI:57783"/>
        <dbReference type="ChEBI" id="CHEBI:57945"/>
        <dbReference type="ChEBI" id="CHEBI:58349"/>
        <dbReference type="EC" id="7.1.1.1"/>
    </reaction>
</comment>
<keyword evidence="8 17" id="KW-0479">Metal-binding</keyword>
<dbReference type="SMART" id="SM01002">
    <property type="entry name" value="AlaDh_PNT_C"/>
    <property type="match status" value="1"/>
</dbReference>
<feature type="non-terminal residue" evidence="20">
    <location>
        <position position="973"/>
    </location>
</feature>
<feature type="transmembrane region" description="Helical" evidence="18">
    <location>
        <begin position="644"/>
        <end position="664"/>
    </location>
</feature>
<evidence type="ECO:0000256" key="6">
    <source>
        <dbReference type="ARBA" id="ARBA00022617"/>
    </source>
</evidence>
<dbReference type="InterPro" id="IPR007886">
    <property type="entry name" value="AlaDH/PNT_N"/>
</dbReference>
<feature type="transmembrane region" description="Helical" evidence="18">
    <location>
        <begin position="671"/>
        <end position="691"/>
    </location>
</feature>
<evidence type="ECO:0000259" key="19">
    <source>
        <dbReference type="PROSITE" id="PS51007"/>
    </source>
</evidence>
<dbReference type="PANTHER" id="PTHR10160:SF19">
    <property type="entry name" value="PROTON-TRANSLOCATING NAD(P)(+) TRANSHYDROGENASE"/>
    <property type="match status" value="1"/>
</dbReference>
<dbReference type="EC" id="7.1.1.1" evidence="5"/>
<accession>A0A7R9A4R5</accession>
<dbReference type="GO" id="GO:0009055">
    <property type="term" value="F:electron transfer activity"/>
    <property type="evidence" value="ECO:0007669"/>
    <property type="project" value="InterPro"/>
</dbReference>
<dbReference type="AlphaFoldDB" id="A0A7R9A4R5"/>
<dbReference type="GO" id="GO:0005886">
    <property type="term" value="C:plasma membrane"/>
    <property type="evidence" value="ECO:0007669"/>
    <property type="project" value="UniProtKB-SubCell"/>
</dbReference>
<feature type="transmembrane region" description="Helical" evidence="18">
    <location>
        <begin position="551"/>
        <end position="569"/>
    </location>
</feature>
<dbReference type="Gene3D" id="1.10.760.10">
    <property type="entry name" value="Cytochrome c-like domain"/>
    <property type="match status" value="1"/>
</dbReference>
<keyword evidence="6 17" id="KW-0349">Heme</keyword>
<dbReference type="Pfam" id="PF01262">
    <property type="entry name" value="AlaDh_PNT_C"/>
    <property type="match status" value="1"/>
</dbReference>
<dbReference type="Pfam" id="PF02233">
    <property type="entry name" value="PNTB"/>
    <property type="match status" value="1"/>
</dbReference>
<feature type="transmembrane region" description="Helical" evidence="18">
    <location>
        <begin position="492"/>
        <end position="510"/>
    </location>
</feature>
<feature type="transmembrane region" description="Helical" evidence="18">
    <location>
        <begin position="441"/>
        <end position="463"/>
    </location>
</feature>
<proteinExistence type="inferred from homology"/>
<dbReference type="SUPFAM" id="SSF46626">
    <property type="entry name" value="Cytochrome c"/>
    <property type="match status" value="1"/>
</dbReference>
<evidence type="ECO:0000313" key="20">
    <source>
        <dbReference type="EMBL" id="CAD7248180.1"/>
    </source>
</evidence>
<evidence type="ECO:0000256" key="4">
    <source>
        <dbReference type="ARBA" id="ARBA00006488"/>
    </source>
</evidence>